<dbReference type="AlphaFoldDB" id="A0A328TWJ5"/>
<dbReference type="InterPro" id="IPR004751">
    <property type="entry name" value="Drug_antiport"/>
</dbReference>
<evidence type="ECO:0000256" key="5">
    <source>
        <dbReference type="ARBA" id="ARBA00022989"/>
    </source>
</evidence>
<accession>A0A328TWJ5</accession>
<feature type="transmembrane region" description="Helical" evidence="7">
    <location>
        <begin position="348"/>
        <end position="370"/>
    </location>
</feature>
<feature type="transmembrane region" description="Helical" evidence="7">
    <location>
        <begin position="12"/>
        <end position="38"/>
    </location>
</feature>
<dbReference type="GO" id="GO:0005886">
    <property type="term" value="C:plasma membrane"/>
    <property type="evidence" value="ECO:0007669"/>
    <property type="project" value="UniProtKB-SubCell"/>
</dbReference>
<keyword evidence="6 7" id="KW-0472">Membrane</keyword>
<dbReference type="CDD" id="cd06173">
    <property type="entry name" value="MFS_MefA_like"/>
    <property type="match status" value="1"/>
</dbReference>
<keyword evidence="5 7" id="KW-1133">Transmembrane helix</keyword>
<dbReference type="Pfam" id="PF07690">
    <property type="entry name" value="MFS_1"/>
    <property type="match status" value="1"/>
</dbReference>
<evidence type="ECO:0000256" key="2">
    <source>
        <dbReference type="ARBA" id="ARBA00022448"/>
    </source>
</evidence>
<evidence type="ECO:0000256" key="1">
    <source>
        <dbReference type="ARBA" id="ARBA00004651"/>
    </source>
</evidence>
<evidence type="ECO:0000256" key="3">
    <source>
        <dbReference type="ARBA" id="ARBA00022475"/>
    </source>
</evidence>
<dbReference type="InterPro" id="IPR036259">
    <property type="entry name" value="MFS_trans_sf"/>
</dbReference>
<reference evidence="9 10" key="1">
    <citation type="submission" date="2018-06" db="EMBL/GenBank/DDBJ databases">
        <title>Paenibacillus montanisoli sp. nov., isolated from mountain area soil.</title>
        <authorList>
            <person name="Wu M."/>
        </authorList>
    </citation>
    <scope>NUCLEOTIDE SEQUENCE [LARGE SCALE GENOMIC DNA]</scope>
    <source>
        <strain evidence="9 10">RA17</strain>
    </source>
</reference>
<dbReference type="PANTHER" id="PTHR23513">
    <property type="entry name" value="INTEGRAL MEMBRANE EFFLUX PROTEIN-RELATED"/>
    <property type="match status" value="1"/>
</dbReference>
<dbReference type="Proteomes" id="UP000249260">
    <property type="component" value="Unassembled WGS sequence"/>
</dbReference>
<feature type="transmembrane region" description="Helical" evidence="7">
    <location>
        <begin position="258"/>
        <end position="276"/>
    </location>
</feature>
<keyword evidence="4 7" id="KW-0812">Transmembrane</keyword>
<dbReference type="InterPro" id="IPR011701">
    <property type="entry name" value="MFS"/>
</dbReference>
<evidence type="ECO:0000256" key="6">
    <source>
        <dbReference type="ARBA" id="ARBA00023136"/>
    </source>
</evidence>
<evidence type="ECO:0000313" key="9">
    <source>
        <dbReference type="EMBL" id="RAP74740.1"/>
    </source>
</evidence>
<dbReference type="PROSITE" id="PS50850">
    <property type="entry name" value="MFS"/>
    <property type="match status" value="1"/>
</dbReference>
<dbReference type="InterPro" id="IPR020846">
    <property type="entry name" value="MFS_dom"/>
</dbReference>
<evidence type="ECO:0000256" key="4">
    <source>
        <dbReference type="ARBA" id="ARBA00022692"/>
    </source>
</evidence>
<organism evidence="9 10">
    <name type="scientific">Paenibacillus montanisoli</name>
    <dbReference type="NCBI Taxonomy" id="2081970"/>
    <lineage>
        <taxon>Bacteria</taxon>
        <taxon>Bacillati</taxon>
        <taxon>Bacillota</taxon>
        <taxon>Bacilli</taxon>
        <taxon>Bacillales</taxon>
        <taxon>Paenibacillaceae</taxon>
        <taxon>Paenibacillus</taxon>
    </lineage>
</organism>
<dbReference type="OrthoDB" id="9775268at2"/>
<dbReference type="NCBIfam" id="TIGR00900">
    <property type="entry name" value="2A0121"/>
    <property type="match status" value="1"/>
</dbReference>
<feature type="transmembrane region" description="Helical" evidence="7">
    <location>
        <begin position="288"/>
        <end position="306"/>
    </location>
</feature>
<keyword evidence="10" id="KW-1185">Reference proteome</keyword>
<keyword evidence="3" id="KW-1003">Cell membrane</keyword>
<sequence>MNQHQTNWQRPFFTIWAGQAISIITSAILQMALIWYLTAQTGSAMVLSMATLAGFLPQALGGPMIGVWVDRMSRKTMMMLADGLVAAAAAVLAVVAFYMELPVWVIMLVLFVRSIGTAFHSTALNASTPLIVPAEQLAKCAGYSQSVQSVSYIISPAAAALLYSMWDLNAVIALDALGAAAACCAVTMVHIPRPEAKKPDTQSGFAAELKEGYKALRHHKGLVALLWIGGLFIFAFMPISALFPLMTMDYFGGTIKEASAAEVIFAVGMLLGGLWLGKWGGFKNRSLTIVAALLAMGAALLIAGLLPATGFLVFLACCALMGVSGPFYNGIQVALFQEKIQPEYLGRVFGLFGSVMALAMPLGLVIGGAFADQIGVNRWFMLSGLMIIGIAILGLLLPAIRTLDRKQETEQQSA</sequence>
<gene>
    <name evidence="9" type="ORF">DL346_22130</name>
</gene>
<evidence type="ECO:0000259" key="8">
    <source>
        <dbReference type="PROSITE" id="PS50850"/>
    </source>
</evidence>
<feature type="transmembrane region" description="Helical" evidence="7">
    <location>
        <begin position="172"/>
        <end position="191"/>
    </location>
</feature>
<dbReference type="PANTHER" id="PTHR23513:SF6">
    <property type="entry name" value="MAJOR FACILITATOR SUPERFAMILY ASSOCIATED DOMAIN-CONTAINING PROTEIN"/>
    <property type="match status" value="1"/>
</dbReference>
<keyword evidence="2" id="KW-0813">Transport</keyword>
<feature type="transmembrane region" description="Helical" evidence="7">
    <location>
        <begin position="222"/>
        <end position="246"/>
    </location>
</feature>
<dbReference type="Gene3D" id="1.20.1250.20">
    <property type="entry name" value="MFS general substrate transporter like domains"/>
    <property type="match status" value="1"/>
</dbReference>
<proteinExistence type="predicted"/>
<comment type="caution">
    <text evidence="9">The sequence shown here is derived from an EMBL/GenBank/DDBJ whole genome shotgun (WGS) entry which is preliminary data.</text>
</comment>
<feature type="domain" description="Major facilitator superfamily (MFS) profile" evidence="8">
    <location>
        <begin position="221"/>
        <end position="414"/>
    </location>
</feature>
<comment type="subcellular location">
    <subcellularLocation>
        <location evidence="1">Cell membrane</location>
        <topology evidence="1">Multi-pass membrane protein</topology>
    </subcellularLocation>
</comment>
<evidence type="ECO:0000313" key="10">
    <source>
        <dbReference type="Proteomes" id="UP000249260"/>
    </source>
</evidence>
<dbReference type="RefSeq" id="WP_112884527.1">
    <property type="nucleotide sequence ID" value="NZ_QLUW01000004.1"/>
</dbReference>
<feature type="transmembrane region" description="Helical" evidence="7">
    <location>
        <begin position="312"/>
        <end position="336"/>
    </location>
</feature>
<feature type="transmembrane region" description="Helical" evidence="7">
    <location>
        <begin position="376"/>
        <end position="397"/>
    </location>
</feature>
<dbReference type="GO" id="GO:0022857">
    <property type="term" value="F:transmembrane transporter activity"/>
    <property type="evidence" value="ECO:0007669"/>
    <property type="project" value="InterPro"/>
</dbReference>
<protein>
    <submittedName>
        <fullName evidence="9">MFS transporter</fullName>
    </submittedName>
</protein>
<feature type="transmembrane region" description="Helical" evidence="7">
    <location>
        <begin position="44"/>
        <end position="68"/>
    </location>
</feature>
<evidence type="ECO:0000256" key="7">
    <source>
        <dbReference type="SAM" id="Phobius"/>
    </source>
</evidence>
<name>A0A328TWJ5_9BACL</name>
<dbReference type="EMBL" id="QLUW01000004">
    <property type="protein sequence ID" value="RAP74740.1"/>
    <property type="molecule type" value="Genomic_DNA"/>
</dbReference>
<dbReference type="SUPFAM" id="SSF103473">
    <property type="entry name" value="MFS general substrate transporter"/>
    <property type="match status" value="1"/>
</dbReference>